<dbReference type="Pfam" id="PF14273">
    <property type="entry name" value="DUF4360"/>
    <property type="match status" value="1"/>
</dbReference>
<dbReference type="Proteomes" id="UP000690515">
    <property type="component" value="Unassembled WGS sequence"/>
</dbReference>
<evidence type="ECO:0000256" key="1">
    <source>
        <dbReference type="SAM" id="SignalP"/>
    </source>
</evidence>
<protein>
    <submittedName>
        <fullName evidence="2">DUF4360 domain-containing protein</fullName>
    </submittedName>
</protein>
<comment type="caution">
    <text evidence="2">The sequence shown here is derived from an EMBL/GenBank/DDBJ whole genome shotgun (WGS) entry which is preliminary data.</text>
</comment>
<gene>
    <name evidence="2" type="ORF">KCG35_08670</name>
</gene>
<feature type="chain" id="PRO_5047251998" evidence="1">
    <location>
        <begin position="26"/>
        <end position="210"/>
    </location>
</feature>
<dbReference type="InterPro" id="IPR025649">
    <property type="entry name" value="DUF4360"/>
</dbReference>
<name>A0ABS5ZAP5_9GAMM</name>
<dbReference type="EMBL" id="JAGSOY010000015">
    <property type="protein sequence ID" value="MBU2711131.1"/>
    <property type="molecule type" value="Genomic_DNA"/>
</dbReference>
<accession>A0ABS5ZAP5</accession>
<reference evidence="2 3" key="1">
    <citation type="submission" date="2021-04" db="EMBL/GenBank/DDBJ databases">
        <authorList>
            <person name="Pira H."/>
            <person name="Risdian C."/>
            <person name="Wink J."/>
        </authorList>
    </citation>
    <scope>NUCLEOTIDE SEQUENCE [LARGE SCALE GENOMIC DNA]</scope>
    <source>
        <strain evidence="2 3">WH53</strain>
    </source>
</reference>
<dbReference type="RefSeq" id="WP_215819292.1">
    <property type="nucleotide sequence ID" value="NZ_JAGSOY010000015.1"/>
</dbReference>
<sequence>MRYKDLTLFSCVFLAALITSAQNQAYELANSDATHGLISEFKLLGKGCETGTTINYDESTGITQLALSQLHTTINSEKKEDRTICLIKYTAEIPAYKQAIITPAIIKGNINISEYSKTTISVRYRYAGTVGPASIWEFNGTANGEVVLKKGLTTEKSSCGQPQYLKLSIVLESRSLDPNLTLTTPQTTTINEVLIPPITLEDCTPDSENI</sequence>
<evidence type="ECO:0000313" key="3">
    <source>
        <dbReference type="Proteomes" id="UP000690515"/>
    </source>
</evidence>
<organism evidence="2 3">
    <name type="scientific">Zooshikella harenae</name>
    <dbReference type="NCBI Taxonomy" id="2827238"/>
    <lineage>
        <taxon>Bacteria</taxon>
        <taxon>Pseudomonadati</taxon>
        <taxon>Pseudomonadota</taxon>
        <taxon>Gammaproteobacteria</taxon>
        <taxon>Oceanospirillales</taxon>
        <taxon>Zooshikellaceae</taxon>
        <taxon>Zooshikella</taxon>
    </lineage>
</organism>
<evidence type="ECO:0000313" key="2">
    <source>
        <dbReference type="EMBL" id="MBU2711131.1"/>
    </source>
</evidence>
<keyword evidence="1" id="KW-0732">Signal</keyword>
<feature type="signal peptide" evidence="1">
    <location>
        <begin position="1"/>
        <end position="25"/>
    </location>
</feature>
<proteinExistence type="predicted"/>
<keyword evidence="3" id="KW-1185">Reference proteome</keyword>